<evidence type="ECO:0000313" key="2">
    <source>
        <dbReference type="EMBL" id="MET4724870.1"/>
    </source>
</evidence>
<comment type="caution">
    <text evidence="2">The sequence shown here is derived from an EMBL/GenBank/DDBJ whole genome shotgun (WGS) entry which is preliminary data.</text>
</comment>
<proteinExistence type="predicted"/>
<keyword evidence="3" id="KW-1185">Reference proteome</keyword>
<name>A0ABV2S8P4_BRAJP</name>
<organism evidence="2 3">
    <name type="scientific">Bradyrhizobium japonicum</name>
    <dbReference type="NCBI Taxonomy" id="375"/>
    <lineage>
        <taxon>Bacteria</taxon>
        <taxon>Pseudomonadati</taxon>
        <taxon>Pseudomonadota</taxon>
        <taxon>Alphaproteobacteria</taxon>
        <taxon>Hyphomicrobiales</taxon>
        <taxon>Nitrobacteraceae</taxon>
        <taxon>Bradyrhizobium</taxon>
    </lineage>
</organism>
<feature type="region of interest" description="Disordered" evidence="1">
    <location>
        <begin position="97"/>
        <end position="118"/>
    </location>
</feature>
<accession>A0ABV2S8P4</accession>
<reference evidence="2 3" key="1">
    <citation type="submission" date="2024-06" db="EMBL/GenBank/DDBJ databases">
        <title>Genomic Encyclopedia of Type Strains, Phase V (KMG-V): Genome sequencing to study the core and pangenomes of soil and plant-associated prokaryotes.</title>
        <authorList>
            <person name="Whitman W."/>
        </authorList>
    </citation>
    <scope>NUCLEOTIDE SEQUENCE [LARGE SCALE GENOMIC DNA]</scope>
    <source>
        <strain evidence="2 3">USDA 160</strain>
    </source>
</reference>
<dbReference type="EMBL" id="JBEPTQ010000002">
    <property type="protein sequence ID" value="MET4724870.1"/>
    <property type="molecule type" value="Genomic_DNA"/>
</dbReference>
<evidence type="ECO:0008006" key="4">
    <source>
        <dbReference type="Google" id="ProtNLM"/>
    </source>
</evidence>
<evidence type="ECO:0000313" key="3">
    <source>
        <dbReference type="Proteomes" id="UP001549291"/>
    </source>
</evidence>
<protein>
    <recommendedName>
        <fullName evidence="4">Transposase</fullName>
    </recommendedName>
</protein>
<evidence type="ECO:0000256" key="1">
    <source>
        <dbReference type="SAM" id="MobiDB-lite"/>
    </source>
</evidence>
<sequence>MCQARLSLRYPSIGPAAITSISRLPSGHDDAPKKTAAGFLRQRLKSWEKADEPVCQRRRDKNGILAPARYYYSKDVGLVTAHELCVRVKLGDLLRNASQQDDDGSPLHARPDGSGSGDAPACRSLALLGELRILVSDLGRGRSAGAASARSHLGISWPCCVSRADTGRDHVPSTQDLAGPISWMVEIRIQELEDALLRMPASPSHANLAHSLTQLAIGWATTPRTAGRKLSCSNPWCAICLRRRRTMSSRHP</sequence>
<gene>
    <name evidence="2" type="ORF">ABIF63_008976</name>
</gene>
<dbReference type="Proteomes" id="UP001549291">
    <property type="component" value="Unassembled WGS sequence"/>
</dbReference>